<sequence length="118" mass="14107">MRKVQPTFVLFSPYAFQNNKKIEFAAKHGSLFFAIISALCMILIRFYTSGNFWILFLPQFVFYSIVYVFARNCNNKTFQFTQILITYLLVFYNEYLFIFANLNFEFNYFVDLIVLAVM</sequence>
<feature type="transmembrane region" description="Helical" evidence="1">
    <location>
        <begin position="53"/>
        <end position="70"/>
    </location>
</feature>
<feature type="transmembrane region" description="Helical" evidence="1">
    <location>
        <begin position="29"/>
        <end position="47"/>
    </location>
</feature>
<evidence type="ECO:0000313" key="3">
    <source>
        <dbReference type="WBParaSite" id="Pan_g19173.t1"/>
    </source>
</evidence>
<keyword evidence="2" id="KW-1185">Reference proteome</keyword>
<dbReference type="AlphaFoldDB" id="A0A7E4VDH9"/>
<evidence type="ECO:0000256" key="1">
    <source>
        <dbReference type="SAM" id="Phobius"/>
    </source>
</evidence>
<keyword evidence="1" id="KW-0812">Transmembrane</keyword>
<dbReference type="WBParaSite" id="Pan_g19173.t1">
    <property type="protein sequence ID" value="Pan_g19173.t1"/>
    <property type="gene ID" value="Pan_g19173"/>
</dbReference>
<proteinExistence type="predicted"/>
<name>A0A7E4VDH9_PANRE</name>
<keyword evidence="1" id="KW-0472">Membrane</keyword>
<dbReference type="Proteomes" id="UP000492821">
    <property type="component" value="Unassembled WGS sequence"/>
</dbReference>
<protein>
    <submittedName>
        <fullName evidence="3">O-antigen ligase family protein</fullName>
    </submittedName>
</protein>
<feature type="transmembrane region" description="Helical" evidence="1">
    <location>
        <begin position="82"/>
        <end position="102"/>
    </location>
</feature>
<evidence type="ECO:0000313" key="2">
    <source>
        <dbReference type="Proteomes" id="UP000492821"/>
    </source>
</evidence>
<reference evidence="2" key="1">
    <citation type="journal article" date="2013" name="Genetics">
        <title>The draft genome and transcriptome of Panagrellus redivivus are shaped by the harsh demands of a free-living lifestyle.</title>
        <authorList>
            <person name="Srinivasan J."/>
            <person name="Dillman A.R."/>
            <person name="Macchietto M.G."/>
            <person name="Heikkinen L."/>
            <person name="Lakso M."/>
            <person name="Fracchia K.M."/>
            <person name="Antoshechkin I."/>
            <person name="Mortazavi A."/>
            <person name="Wong G."/>
            <person name="Sternberg P.W."/>
        </authorList>
    </citation>
    <scope>NUCLEOTIDE SEQUENCE [LARGE SCALE GENOMIC DNA]</scope>
    <source>
        <strain evidence="2">MT8872</strain>
    </source>
</reference>
<organism evidence="2 3">
    <name type="scientific">Panagrellus redivivus</name>
    <name type="common">Microworm</name>
    <dbReference type="NCBI Taxonomy" id="6233"/>
    <lineage>
        <taxon>Eukaryota</taxon>
        <taxon>Metazoa</taxon>
        <taxon>Ecdysozoa</taxon>
        <taxon>Nematoda</taxon>
        <taxon>Chromadorea</taxon>
        <taxon>Rhabditida</taxon>
        <taxon>Tylenchina</taxon>
        <taxon>Panagrolaimomorpha</taxon>
        <taxon>Panagrolaimoidea</taxon>
        <taxon>Panagrolaimidae</taxon>
        <taxon>Panagrellus</taxon>
    </lineage>
</organism>
<reference evidence="3" key="2">
    <citation type="submission" date="2020-10" db="UniProtKB">
        <authorList>
            <consortium name="WormBaseParasite"/>
        </authorList>
    </citation>
    <scope>IDENTIFICATION</scope>
</reference>
<keyword evidence="1" id="KW-1133">Transmembrane helix</keyword>
<accession>A0A7E4VDH9</accession>